<sequence length="49" mass="5933">MGHNKSLSNLVLVMSVRCWCANQQEIKKWENIVKRRHPKGETQDYNYWI</sequence>
<feature type="signal peptide" evidence="1">
    <location>
        <begin position="1"/>
        <end position="23"/>
    </location>
</feature>
<gene>
    <name evidence="2" type="ORF">B7P43_G07843</name>
</gene>
<evidence type="ECO:0000313" key="3">
    <source>
        <dbReference type="Proteomes" id="UP000235965"/>
    </source>
</evidence>
<comment type="caution">
    <text evidence="2">The sequence shown here is derived from an EMBL/GenBank/DDBJ whole genome shotgun (WGS) entry which is preliminary data.</text>
</comment>
<accession>A0A2J7QEZ7</accession>
<dbReference type="InParanoid" id="A0A2J7QEZ7"/>
<organism evidence="2 3">
    <name type="scientific">Cryptotermes secundus</name>
    <dbReference type="NCBI Taxonomy" id="105785"/>
    <lineage>
        <taxon>Eukaryota</taxon>
        <taxon>Metazoa</taxon>
        <taxon>Ecdysozoa</taxon>
        <taxon>Arthropoda</taxon>
        <taxon>Hexapoda</taxon>
        <taxon>Insecta</taxon>
        <taxon>Pterygota</taxon>
        <taxon>Neoptera</taxon>
        <taxon>Polyneoptera</taxon>
        <taxon>Dictyoptera</taxon>
        <taxon>Blattodea</taxon>
        <taxon>Blattoidea</taxon>
        <taxon>Termitoidae</taxon>
        <taxon>Kalotermitidae</taxon>
        <taxon>Cryptotermitinae</taxon>
        <taxon>Cryptotermes</taxon>
    </lineage>
</organism>
<proteinExistence type="predicted"/>
<reference evidence="2 3" key="1">
    <citation type="submission" date="2017-12" db="EMBL/GenBank/DDBJ databases">
        <title>Hemimetabolous genomes reveal molecular basis of termite eusociality.</title>
        <authorList>
            <person name="Harrison M.C."/>
            <person name="Jongepier E."/>
            <person name="Robertson H.M."/>
            <person name="Arning N."/>
            <person name="Bitard-Feildel T."/>
            <person name="Chao H."/>
            <person name="Childers C.P."/>
            <person name="Dinh H."/>
            <person name="Doddapaneni H."/>
            <person name="Dugan S."/>
            <person name="Gowin J."/>
            <person name="Greiner C."/>
            <person name="Han Y."/>
            <person name="Hu H."/>
            <person name="Hughes D.S.T."/>
            <person name="Huylmans A.-K."/>
            <person name="Kemena C."/>
            <person name="Kremer L.P.M."/>
            <person name="Lee S.L."/>
            <person name="Lopez-Ezquerra A."/>
            <person name="Mallet L."/>
            <person name="Monroy-Kuhn J.M."/>
            <person name="Moser A."/>
            <person name="Murali S.C."/>
            <person name="Muzny D.M."/>
            <person name="Otani S."/>
            <person name="Piulachs M.-D."/>
            <person name="Poelchau M."/>
            <person name="Qu J."/>
            <person name="Schaub F."/>
            <person name="Wada-Katsumata A."/>
            <person name="Worley K.C."/>
            <person name="Xie Q."/>
            <person name="Ylla G."/>
            <person name="Poulsen M."/>
            <person name="Gibbs R.A."/>
            <person name="Schal C."/>
            <person name="Richards S."/>
            <person name="Belles X."/>
            <person name="Korb J."/>
            <person name="Bornberg-Bauer E."/>
        </authorList>
    </citation>
    <scope>NUCLEOTIDE SEQUENCE [LARGE SCALE GENOMIC DNA]</scope>
    <source>
        <tissue evidence="2">Whole body</tissue>
    </source>
</reference>
<evidence type="ECO:0000313" key="2">
    <source>
        <dbReference type="EMBL" id="PNF27172.1"/>
    </source>
</evidence>
<keyword evidence="3" id="KW-1185">Reference proteome</keyword>
<feature type="chain" id="PRO_5014327250" evidence="1">
    <location>
        <begin position="24"/>
        <end position="49"/>
    </location>
</feature>
<protein>
    <submittedName>
        <fullName evidence="2">Uncharacterized protein</fullName>
    </submittedName>
</protein>
<dbReference type="EMBL" id="NEVH01015304">
    <property type="protein sequence ID" value="PNF27172.1"/>
    <property type="molecule type" value="Genomic_DNA"/>
</dbReference>
<dbReference type="Proteomes" id="UP000235965">
    <property type="component" value="Unassembled WGS sequence"/>
</dbReference>
<evidence type="ECO:0000256" key="1">
    <source>
        <dbReference type="SAM" id="SignalP"/>
    </source>
</evidence>
<name>A0A2J7QEZ7_9NEOP</name>
<keyword evidence="1" id="KW-0732">Signal</keyword>
<dbReference type="AlphaFoldDB" id="A0A2J7QEZ7"/>